<protein>
    <submittedName>
        <fullName evidence="1">Uncharacterized protein</fullName>
    </submittedName>
</protein>
<dbReference type="EMBL" id="GBXM01002935">
    <property type="protein sequence ID" value="JAI05643.1"/>
    <property type="molecule type" value="Transcribed_RNA"/>
</dbReference>
<name>A0A0E9XSA7_ANGAN</name>
<accession>A0A0E9XSA7</accession>
<reference evidence="1" key="1">
    <citation type="submission" date="2014-11" db="EMBL/GenBank/DDBJ databases">
        <authorList>
            <person name="Amaro Gonzalez C."/>
        </authorList>
    </citation>
    <scope>NUCLEOTIDE SEQUENCE</scope>
</reference>
<organism evidence="1">
    <name type="scientific">Anguilla anguilla</name>
    <name type="common">European freshwater eel</name>
    <name type="synonym">Muraena anguilla</name>
    <dbReference type="NCBI Taxonomy" id="7936"/>
    <lineage>
        <taxon>Eukaryota</taxon>
        <taxon>Metazoa</taxon>
        <taxon>Chordata</taxon>
        <taxon>Craniata</taxon>
        <taxon>Vertebrata</taxon>
        <taxon>Euteleostomi</taxon>
        <taxon>Actinopterygii</taxon>
        <taxon>Neopterygii</taxon>
        <taxon>Teleostei</taxon>
        <taxon>Anguilliformes</taxon>
        <taxon>Anguillidae</taxon>
        <taxon>Anguilla</taxon>
    </lineage>
</organism>
<dbReference type="AlphaFoldDB" id="A0A0E9XSA7"/>
<sequence length="104" mass="11566">MKFIIEMRNSMHLTGVRQILLPLGGCDIVRLTVQVMLPRGFLAIKVYCPAFLWVSAAEPLNSDWSLYHVTMGEGFPSALQETKVSRDSPSLSFTWSGHSVILGL</sequence>
<reference evidence="1" key="2">
    <citation type="journal article" date="2015" name="Fish Shellfish Immunol.">
        <title>Early steps in the European eel (Anguilla anguilla)-Vibrio vulnificus interaction in the gills: Role of the RtxA13 toxin.</title>
        <authorList>
            <person name="Callol A."/>
            <person name="Pajuelo D."/>
            <person name="Ebbesson L."/>
            <person name="Teles M."/>
            <person name="MacKenzie S."/>
            <person name="Amaro C."/>
        </authorList>
    </citation>
    <scope>NUCLEOTIDE SEQUENCE</scope>
</reference>
<evidence type="ECO:0000313" key="1">
    <source>
        <dbReference type="EMBL" id="JAI05643.1"/>
    </source>
</evidence>
<proteinExistence type="predicted"/>